<dbReference type="Proteomes" id="UP001589605">
    <property type="component" value="Unassembled WGS sequence"/>
</dbReference>
<dbReference type="Gene3D" id="2.60.40.1120">
    <property type="entry name" value="Carboxypeptidase-like, regulatory domain"/>
    <property type="match status" value="1"/>
</dbReference>
<dbReference type="Pfam" id="PF07715">
    <property type="entry name" value="Plug"/>
    <property type="match status" value="1"/>
</dbReference>
<dbReference type="PROSITE" id="PS52016">
    <property type="entry name" value="TONB_DEPENDENT_REC_3"/>
    <property type="match status" value="1"/>
</dbReference>
<keyword evidence="7 10" id="KW-0472">Membrane</keyword>
<dbReference type="InterPro" id="IPR037066">
    <property type="entry name" value="Plug_dom_sf"/>
</dbReference>
<keyword evidence="9 10" id="KW-0998">Cell outer membrane</keyword>
<dbReference type="Gene3D" id="2.40.170.20">
    <property type="entry name" value="TonB-dependent receptor, beta-barrel domain"/>
    <property type="match status" value="1"/>
</dbReference>
<dbReference type="PANTHER" id="PTHR30069">
    <property type="entry name" value="TONB-DEPENDENT OUTER MEMBRANE RECEPTOR"/>
    <property type="match status" value="1"/>
</dbReference>
<reference evidence="14 15" key="1">
    <citation type="submission" date="2024-09" db="EMBL/GenBank/DDBJ databases">
        <authorList>
            <person name="Sun Q."/>
            <person name="Mori K."/>
        </authorList>
    </citation>
    <scope>NUCLEOTIDE SEQUENCE [LARGE SCALE GENOMIC DNA]</scope>
    <source>
        <strain evidence="14 15">CECT 8286</strain>
    </source>
</reference>
<evidence type="ECO:0000256" key="6">
    <source>
        <dbReference type="ARBA" id="ARBA00023077"/>
    </source>
</evidence>
<dbReference type="InterPro" id="IPR012910">
    <property type="entry name" value="Plug_dom"/>
</dbReference>
<dbReference type="Gene3D" id="2.170.130.10">
    <property type="entry name" value="TonB-dependent receptor, plug domain"/>
    <property type="match status" value="1"/>
</dbReference>
<keyword evidence="2 10" id="KW-0813">Transport</keyword>
<comment type="caution">
    <text evidence="14">The sequence shown here is derived from an EMBL/GenBank/DDBJ whole genome shotgun (WGS) entry which is preliminary data.</text>
</comment>
<comment type="subcellular location">
    <subcellularLocation>
        <location evidence="1 10">Cell outer membrane</location>
        <topology evidence="1 10">Multi-pass membrane protein</topology>
    </subcellularLocation>
</comment>
<evidence type="ECO:0000256" key="4">
    <source>
        <dbReference type="ARBA" id="ARBA00022692"/>
    </source>
</evidence>
<dbReference type="EMBL" id="JBHMEZ010000001">
    <property type="protein sequence ID" value="MFB9052007.1"/>
    <property type="molecule type" value="Genomic_DNA"/>
</dbReference>
<dbReference type="InterPro" id="IPR008969">
    <property type="entry name" value="CarboxyPept-like_regulatory"/>
</dbReference>
<evidence type="ECO:0000313" key="15">
    <source>
        <dbReference type="Proteomes" id="UP001589605"/>
    </source>
</evidence>
<keyword evidence="6 11" id="KW-0798">TonB box</keyword>
<gene>
    <name evidence="14" type="ORF">ACFFVB_02835</name>
</gene>
<dbReference type="SUPFAM" id="SSF56935">
    <property type="entry name" value="Porins"/>
    <property type="match status" value="1"/>
</dbReference>
<proteinExistence type="inferred from homology"/>
<evidence type="ECO:0000256" key="5">
    <source>
        <dbReference type="ARBA" id="ARBA00022729"/>
    </source>
</evidence>
<dbReference type="Pfam" id="PF13715">
    <property type="entry name" value="CarbopepD_reg_2"/>
    <property type="match status" value="1"/>
</dbReference>
<organism evidence="14 15">
    <name type="scientific">Formosa undariae</name>
    <dbReference type="NCBI Taxonomy" id="1325436"/>
    <lineage>
        <taxon>Bacteria</taxon>
        <taxon>Pseudomonadati</taxon>
        <taxon>Bacteroidota</taxon>
        <taxon>Flavobacteriia</taxon>
        <taxon>Flavobacteriales</taxon>
        <taxon>Flavobacteriaceae</taxon>
        <taxon>Formosa</taxon>
    </lineage>
</organism>
<feature type="domain" description="TonB-dependent receptor plug" evidence="13">
    <location>
        <begin position="119"/>
        <end position="219"/>
    </location>
</feature>
<protein>
    <submittedName>
        <fullName evidence="14">TonB-dependent receptor domain-containing protein</fullName>
    </submittedName>
</protein>
<evidence type="ECO:0000256" key="10">
    <source>
        <dbReference type="PROSITE-ProRule" id="PRU01360"/>
    </source>
</evidence>
<dbReference type="PANTHER" id="PTHR30069:SF29">
    <property type="entry name" value="HEMOGLOBIN AND HEMOGLOBIN-HAPTOGLOBIN-BINDING PROTEIN 1-RELATED"/>
    <property type="match status" value="1"/>
</dbReference>
<keyword evidence="5" id="KW-0732">Signal</keyword>
<keyword evidence="15" id="KW-1185">Reference proteome</keyword>
<keyword evidence="8 14" id="KW-0675">Receptor</keyword>
<evidence type="ECO:0000256" key="7">
    <source>
        <dbReference type="ARBA" id="ARBA00023136"/>
    </source>
</evidence>
<dbReference type="InterPro" id="IPR000531">
    <property type="entry name" value="Beta-barrel_TonB"/>
</dbReference>
<evidence type="ECO:0000256" key="9">
    <source>
        <dbReference type="ARBA" id="ARBA00023237"/>
    </source>
</evidence>
<comment type="similarity">
    <text evidence="10 11">Belongs to the TonB-dependent receptor family.</text>
</comment>
<evidence type="ECO:0000259" key="12">
    <source>
        <dbReference type="Pfam" id="PF00593"/>
    </source>
</evidence>
<evidence type="ECO:0000256" key="8">
    <source>
        <dbReference type="ARBA" id="ARBA00023170"/>
    </source>
</evidence>
<name>A0ABV5EXT9_9FLAO</name>
<feature type="domain" description="TonB-dependent receptor-like beta-barrel" evidence="12">
    <location>
        <begin position="285"/>
        <end position="748"/>
    </location>
</feature>
<evidence type="ECO:0000256" key="1">
    <source>
        <dbReference type="ARBA" id="ARBA00004571"/>
    </source>
</evidence>
<evidence type="ECO:0000313" key="14">
    <source>
        <dbReference type="EMBL" id="MFB9052007.1"/>
    </source>
</evidence>
<dbReference type="RefSeq" id="WP_382380956.1">
    <property type="nucleotide sequence ID" value="NZ_JBHMEZ010000001.1"/>
</dbReference>
<dbReference type="SUPFAM" id="SSF49464">
    <property type="entry name" value="Carboxypeptidase regulatory domain-like"/>
    <property type="match status" value="1"/>
</dbReference>
<dbReference type="InterPro" id="IPR039426">
    <property type="entry name" value="TonB-dep_rcpt-like"/>
</dbReference>
<dbReference type="Pfam" id="PF00593">
    <property type="entry name" value="TonB_dep_Rec_b-barrel"/>
    <property type="match status" value="1"/>
</dbReference>
<evidence type="ECO:0000256" key="11">
    <source>
        <dbReference type="RuleBase" id="RU003357"/>
    </source>
</evidence>
<sequence>MKTIFSVCFLLLTVLMYSQEKISISGTVKDFANGETVFGASVYLEGTSNGTVTNAYGFYSLSAPKGTYKLVVSYLGYVTITKEVQLNENQNHSFELQEDSMALDEVVITAEESEKANIRDPQMSVSVIKSSTIKTIPAVLGEVDLVKSIQLLPGVTNNGEGSNGFNVRGGATDQNLVLLDEAIIFNESHLFGFFSVFNADVVKDVKLYKGNIPSNYGGRVSSVLDIRQKEGNSKDYNLTGGIGLISSRLAVEGPMLKDKGSFIVAGRSSYAHLFLKAAGQDNTAYFYDINAKGNYEINNNNKLYLSGYFGRDILKFSDSFENSYGNTSLNLRWNHVFNDKLFSNLSLIYSMYNYKLTLGFIGLDWDSDIKNFNAKYDFKYYLNNKTTIDFGVSGINYNFNPGEVKPTDENSAINENILDEKRAFEGGVYVNAEHKFSDRLNVQAGLRFSFFNRLGGQPMSVYENDQPVVFNESLGIYQEGTKTGEVDYSRGESIKTFSNFEPRLGLAYELNETSSFKLGYSRIAQYLHLLSNTANATPLDVWTPSGEYIDPQMANQYSAGYFKELKNGLFSIETEVYYKTVDNRIDYIDGSSLIAQNNIETQILTGESRAYGWEFLFRKNRGRFTGWFAYTLSKSEQNTPGGNANGPGINGGEWYSTAYDRTHDVSVTGSYKLTDKWSFSSNFVFQTGRPTTYPLGQYEYEGLSSPVYDSRNSNRLPAYNRLDLAATFKPNNKPDARWKGEWVFSIYNVYDRKNAASISFGQNLETGVNEATRTAIFGIVPSVTYNFKF</sequence>
<keyword evidence="3 10" id="KW-1134">Transmembrane beta strand</keyword>
<accession>A0ABV5EXT9</accession>
<dbReference type="InterPro" id="IPR036942">
    <property type="entry name" value="Beta-barrel_TonB_sf"/>
</dbReference>
<keyword evidence="4 10" id="KW-0812">Transmembrane</keyword>
<evidence type="ECO:0000259" key="13">
    <source>
        <dbReference type="Pfam" id="PF07715"/>
    </source>
</evidence>
<evidence type="ECO:0000256" key="2">
    <source>
        <dbReference type="ARBA" id="ARBA00022448"/>
    </source>
</evidence>
<evidence type="ECO:0000256" key="3">
    <source>
        <dbReference type="ARBA" id="ARBA00022452"/>
    </source>
</evidence>